<dbReference type="Proteomes" id="UP000717328">
    <property type="component" value="Unassembled WGS sequence"/>
</dbReference>
<dbReference type="EMBL" id="JABCKI010000247">
    <property type="protein sequence ID" value="KAG5651412.1"/>
    <property type="molecule type" value="Genomic_DNA"/>
</dbReference>
<evidence type="ECO:0008006" key="6">
    <source>
        <dbReference type="Google" id="ProtNLM"/>
    </source>
</evidence>
<keyword evidence="5" id="KW-1185">Reference proteome</keyword>
<reference evidence="4" key="2">
    <citation type="submission" date="2021-10" db="EMBL/GenBank/DDBJ databases">
        <title>Phylogenomics reveals ancestral predisposition of the termite-cultivated fungus Termitomyces towards a domesticated lifestyle.</title>
        <authorList>
            <person name="Auxier B."/>
            <person name="Grum-Grzhimaylo A."/>
            <person name="Cardenas M.E."/>
            <person name="Lodge J.D."/>
            <person name="Laessoe T."/>
            <person name="Pedersen O."/>
            <person name="Smith M.E."/>
            <person name="Kuyper T.W."/>
            <person name="Franco-Molano E.A."/>
            <person name="Baroni T.J."/>
            <person name="Aanen D.K."/>
        </authorList>
    </citation>
    <scope>NUCLEOTIDE SEQUENCE</scope>
    <source>
        <strain evidence="4">D49</strain>
    </source>
</reference>
<comment type="caution">
    <text evidence="4">The sequence shown here is derived from an EMBL/GenBank/DDBJ whole genome shotgun (WGS) entry which is preliminary data.</text>
</comment>
<dbReference type="AlphaFoldDB" id="A0A9P7GQR8"/>
<accession>A0A9P7GQR8</accession>
<dbReference type="SMART" id="SM00612">
    <property type="entry name" value="Kelch"/>
    <property type="match status" value="2"/>
</dbReference>
<dbReference type="PANTHER" id="PTHR46093">
    <property type="entry name" value="ACYL-COA-BINDING DOMAIN-CONTAINING PROTEIN 5"/>
    <property type="match status" value="1"/>
</dbReference>
<name>A0A9P7GQR8_9AGAR</name>
<protein>
    <recommendedName>
        <fullName evidence="6">Galactose oxidase</fullName>
    </recommendedName>
</protein>
<proteinExistence type="predicted"/>
<feature type="region of interest" description="Disordered" evidence="3">
    <location>
        <begin position="1"/>
        <end position="155"/>
    </location>
</feature>
<keyword evidence="2" id="KW-0677">Repeat</keyword>
<evidence type="ECO:0000313" key="4">
    <source>
        <dbReference type="EMBL" id="KAG5651412.1"/>
    </source>
</evidence>
<evidence type="ECO:0000256" key="3">
    <source>
        <dbReference type="SAM" id="MobiDB-lite"/>
    </source>
</evidence>
<dbReference type="SUPFAM" id="SSF117281">
    <property type="entry name" value="Kelch motif"/>
    <property type="match status" value="1"/>
</dbReference>
<evidence type="ECO:0000256" key="1">
    <source>
        <dbReference type="ARBA" id="ARBA00022441"/>
    </source>
</evidence>
<organism evidence="4 5">
    <name type="scientific">Sphagnurus paluster</name>
    <dbReference type="NCBI Taxonomy" id="117069"/>
    <lineage>
        <taxon>Eukaryota</taxon>
        <taxon>Fungi</taxon>
        <taxon>Dikarya</taxon>
        <taxon>Basidiomycota</taxon>
        <taxon>Agaricomycotina</taxon>
        <taxon>Agaricomycetes</taxon>
        <taxon>Agaricomycetidae</taxon>
        <taxon>Agaricales</taxon>
        <taxon>Tricholomatineae</taxon>
        <taxon>Lyophyllaceae</taxon>
        <taxon>Sphagnurus</taxon>
    </lineage>
</organism>
<dbReference type="Pfam" id="PF24681">
    <property type="entry name" value="Kelch_KLHDC2_KLHL20_DRC7"/>
    <property type="match status" value="1"/>
</dbReference>
<sequence>MSALVRSLSDVPEEGSVQVAQANSPYSSNPASSSTTTLNASSTAPISSSNPGSSSATASRPSGSKNRTPSIRTLGRASTEIAPTPSSSGSVKRTSSSSSTSGPSSSSKTRKPSSSSVPPSSSSSSFQRIKTIPTLPHDKNAEPVPSTAMHWSRAPTYGTVPQRTMRAHTMTLVENTAWLFGGNDDKEVNKDMRDMYCFDIETMQWTIRETTGDIPPLCRAHTTTLVDKKLVVFGGGHGMHYYDKVYVLDTLTRTWSQPPISGTRPTPRRAHSAVLYAGKIWVFGGGTGLHALNDVWTLDVSAGSGKWRWEEVKTTGRTPKNRGYHTANLVGNLMVVVGGSDGKDFFTDVWCLDLDARHWSQVTLLSSKYKRIAHSATQVGSFLFITGGFNGEEYCSEVLPFNLVSLIYEPRIAVGKPPSGRGYHATILADSRLFLFGGFDGNTAYDDVYILDLAAGAYLPQVTSFSVELA</sequence>
<evidence type="ECO:0000256" key="2">
    <source>
        <dbReference type="ARBA" id="ARBA00022737"/>
    </source>
</evidence>
<dbReference type="InterPro" id="IPR006652">
    <property type="entry name" value="Kelch_1"/>
</dbReference>
<evidence type="ECO:0000313" key="5">
    <source>
        <dbReference type="Proteomes" id="UP000717328"/>
    </source>
</evidence>
<keyword evidence="1" id="KW-0880">Kelch repeat</keyword>
<dbReference type="PANTHER" id="PTHR46093:SF18">
    <property type="entry name" value="FIBRONECTIN TYPE-III DOMAIN-CONTAINING PROTEIN"/>
    <property type="match status" value="1"/>
</dbReference>
<feature type="compositionally biased region" description="Low complexity" evidence="3">
    <location>
        <begin position="22"/>
        <end position="64"/>
    </location>
</feature>
<gene>
    <name evidence="4" type="ORF">H0H81_008746</name>
</gene>
<dbReference type="InterPro" id="IPR015915">
    <property type="entry name" value="Kelch-typ_b-propeller"/>
</dbReference>
<dbReference type="OrthoDB" id="10251809at2759"/>
<dbReference type="Gene3D" id="2.120.10.80">
    <property type="entry name" value="Kelch-type beta propeller"/>
    <property type="match status" value="2"/>
</dbReference>
<reference evidence="4" key="1">
    <citation type="submission" date="2021-02" db="EMBL/GenBank/DDBJ databases">
        <authorList>
            <person name="Nieuwenhuis M."/>
            <person name="Van De Peppel L.J.J."/>
        </authorList>
    </citation>
    <scope>NUCLEOTIDE SEQUENCE</scope>
    <source>
        <strain evidence="4">D49</strain>
    </source>
</reference>
<feature type="compositionally biased region" description="Low complexity" evidence="3">
    <location>
        <begin position="85"/>
        <end position="125"/>
    </location>
</feature>